<organism evidence="1 2">
    <name type="scientific">Azomonas agilis</name>
    <dbReference type="NCBI Taxonomy" id="116849"/>
    <lineage>
        <taxon>Bacteria</taxon>
        <taxon>Pseudomonadati</taxon>
        <taxon>Pseudomonadota</taxon>
        <taxon>Gammaproteobacteria</taxon>
        <taxon>Pseudomonadales</taxon>
        <taxon>Pseudomonadaceae</taxon>
        <taxon>Azomonas</taxon>
    </lineage>
</organism>
<sequence length="290" mass="33093">MTDSPEDEVVKAISAADWLQGNIVSGEALKLYIPDSVLTSQFDGEVPDFWVLASHSCTVHARKFNDAPLVEWVAIKVKKKSYPPYLNALNPRILQLEITERKIFELKIHRRLWTSRKVLPSLTLDRNEAPALSDEQRRTLSFWLSHAYNRIAMPDALVERLKAESDNDGVKGIAICVDQFLKDNNHMLASAWVSFNPKFEIQERAEPYEVIFRLLTKREHARQATELQAKLTEMVGVGREVSEGLTFGGAEVTVLQDFTMLDAEDFVRYNQHDWLSLGKEDETSTEEDTD</sequence>
<dbReference type="AlphaFoldDB" id="A0A562I028"/>
<evidence type="ECO:0000313" key="2">
    <source>
        <dbReference type="Proteomes" id="UP000319627"/>
    </source>
</evidence>
<keyword evidence="2" id="KW-1185">Reference proteome</keyword>
<dbReference type="RefSeq" id="WP_170234387.1">
    <property type="nucleotide sequence ID" value="NZ_VLKG01000014.1"/>
</dbReference>
<dbReference type="EMBL" id="VLKG01000014">
    <property type="protein sequence ID" value="TWH64003.1"/>
    <property type="molecule type" value="Genomic_DNA"/>
</dbReference>
<evidence type="ECO:0000313" key="1">
    <source>
        <dbReference type="EMBL" id="TWH64003.1"/>
    </source>
</evidence>
<dbReference type="Proteomes" id="UP000319627">
    <property type="component" value="Unassembled WGS sequence"/>
</dbReference>
<protein>
    <submittedName>
        <fullName evidence="1">Uncharacterized protein</fullName>
    </submittedName>
</protein>
<name>A0A562I028_9GAMM</name>
<accession>A0A562I028</accession>
<comment type="caution">
    <text evidence="1">The sequence shown here is derived from an EMBL/GenBank/DDBJ whole genome shotgun (WGS) entry which is preliminary data.</text>
</comment>
<reference evidence="1 2" key="1">
    <citation type="submission" date="2019-07" db="EMBL/GenBank/DDBJ databases">
        <title>Genomic Encyclopedia of Type Strains, Phase I: the one thousand microbial genomes (KMG-I) project.</title>
        <authorList>
            <person name="Kyrpides N."/>
        </authorList>
    </citation>
    <scope>NUCLEOTIDE SEQUENCE [LARGE SCALE GENOMIC DNA]</scope>
    <source>
        <strain evidence="1 2">DSM 375</strain>
    </source>
</reference>
<proteinExistence type="predicted"/>
<gene>
    <name evidence="1" type="ORF">LX59_02827</name>
</gene>